<dbReference type="PROSITE" id="PS50862">
    <property type="entry name" value="AA_TRNA_LIGASE_II"/>
    <property type="match status" value="1"/>
</dbReference>
<keyword evidence="13" id="KW-1185">Reference proteome</keyword>
<dbReference type="FunFam" id="3.30.930.10:FF:000066">
    <property type="entry name" value="Proline--tRNA ligase"/>
    <property type="match status" value="1"/>
</dbReference>
<dbReference type="SUPFAM" id="SSF55681">
    <property type="entry name" value="Class II aaRS and biotin synthetases"/>
    <property type="match status" value="1"/>
</dbReference>
<evidence type="ECO:0000256" key="2">
    <source>
        <dbReference type="ARBA" id="ARBA00011738"/>
    </source>
</evidence>
<dbReference type="STRING" id="1391654.AKJ09_06361"/>
<dbReference type="InterPro" id="IPR004500">
    <property type="entry name" value="Pro-tRNA-synth_IIa_bac-type"/>
</dbReference>
<dbReference type="InterPro" id="IPR033730">
    <property type="entry name" value="ProRS_core_prok"/>
</dbReference>
<evidence type="ECO:0000256" key="8">
    <source>
        <dbReference type="ARBA" id="ARBA00023146"/>
    </source>
</evidence>
<dbReference type="SUPFAM" id="SSF55826">
    <property type="entry name" value="YbaK/ProRS associated domain"/>
    <property type="match status" value="1"/>
</dbReference>
<comment type="subcellular location">
    <subcellularLocation>
        <location evidence="1 10">Cytoplasm</location>
    </subcellularLocation>
</comment>
<protein>
    <recommendedName>
        <fullName evidence="10">Proline--tRNA ligase</fullName>
        <ecNumber evidence="10">6.1.1.15</ecNumber>
    </recommendedName>
    <alternativeName>
        <fullName evidence="10">Prolyl-tRNA synthetase</fullName>
        <shortName evidence="10">ProRS</shortName>
    </alternativeName>
</protein>
<evidence type="ECO:0000313" key="13">
    <source>
        <dbReference type="Proteomes" id="UP000064967"/>
    </source>
</evidence>
<proteinExistence type="inferred from homology"/>
<dbReference type="PANTHER" id="PTHR42753">
    <property type="entry name" value="MITOCHONDRIAL RIBOSOME PROTEIN L39/PROLYL-TRNA LIGASE FAMILY MEMBER"/>
    <property type="match status" value="1"/>
</dbReference>
<dbReference type="OrthoDB" id="9809052at2"/>
<evidence type="ECO:0000256" key="9">
    <source>
        <dbReference type="ARBA" id="ARBA00047671"/>
    </source>
</evidence>
<evidence type="ECO:0000256" key="1">
    <source>
        <dbReference type="ARBA" id="ARBA00004496"/>
    </source>
</evidence>
<dbReference type="KEGG" id="llu:AKJ09_06361"/>
<dbReference type="EMBL" id="CP012333">
    <property type="protein sequence ID" value="AKU99697.1"/>
    <property type="molecule type" value="Genomic_DNA"/>
</dbReference>
<comment type="subunit">
    <text evidence="2 10">Homodimer.</text>
</comment>
<gene>
    <name evidence="10" type="primary">proS</name>
    <name evidence="12" type="ORF">AKJ09_06361</name>
</gene>
<dbReference type="RefSeq" id="WP_146651112.1">
    <property type="nucleotide sequence ID" value="NZ_CP012333.1"/>
</dbReference>
<evidence type="ECO:0000256" key="5">
    <source>
        <dbReference type="ARBA" id="ARBA00022741"/>
    </source>
</evidence>
<evidence type="ECO:0000256" key="10">
    <source>
        <dbReference type="HAMAP-Rule" id="MF_01569"/>
    </source>
</evidence>
<dbReference type="CDD" id="cd00779">
    <property type="entry name" value="ProRS_core_prok"/>
    <property type="match status" value="1"/>
</dbReference>
<dbReference type="GO" id="GO:0002161">
    <property type="term" value="F:aminoacyl-tRNA deacylase activity"/>
    <property type="evidence" value="ECO:0007669"/>
    <property type="project" value="InterPro"/>
</dbReference>
<evidence type="ECO:0000256" key="3">
    <source>
        <dbReference type="ARBA" id="ARBA00022490"/>
    </source>
</evidence>
<comment type="similarity">
    <text evidence="10">Belongs to the class-II aminoacyl-tRNA synthetase family. ProS type 1 subfamily.</text>
</comment>
<dbReference type="PRINTS" id="PR01046">
    <property type="entry name" value="TRNASYNTHPRO"/>
</dbReference>
<name>A0A0K1Q1S3_9BACT</name>
<evidence type="ECO:0000313" key="12">
    <source>
        <dbReference type="EMBL" id="AKU99697.1"/>
    </source>
</evidence>
<dbReference type="PANTHER" id="PTHR42753:SF2">
    <property type="entry name" value="PROLINE--TRNA LIGASE"/>
    <property type="match status" value="1"/>
</dbReference>
<dbReference type="InterPro" id="IPR036754">
    <property type="entry name" value="YbaK/aa-tRNA-synt-asso_dom_sf"/>
</dbReference>
<dbReference type="GO" id="GO:0005829">
    <property type="term" value="C:cytosol"/>
    <property type="evidence" value="ECO:0007669"/>
    <property type="project" value="TreeGrafter"/>
</dbReference>
<dbReference type="Pfam" id="PF04073">
    <property type="entry name" value="tRNA_edit"/>
    <property type="match status" value="1"/>
</dbReference>
<dbReference type="InterPro" id="IPR006195">
    <property type="entry name" value="aa-tRNA-synth_II"/>
</dbReference>
<dbReference type="GO" id="GO:0004827">
    <property type="term" value="F:proline-tRNA ligase activity"/>
    <property type="evidence" value="ECO:0007669"/>
    <property type="project" value="UniProtKB-UniRule"/>
</dbReference>
<keyword evidence="6 10" id="KW-0067">ATP-binding</keyword>
<dbReference type="InterPro" id="IPR050062">
    <property type="entry name" value="Pro-tRNA_synthetase"/>
</dbReference>
<dbReference type="InterPro" id="IPR002316">
    <property type="entry name" value="Pro-tRNA-ligase_IIa"/>
</dbReference>
<dbReference type="InterPro" id="IPR044140">
    <property type="entry name" value="ProRS_anticodon_short"/>
</dbReference>
<dbReference type="Proteomes" id="UP000064967">
    <property type="component" value="Chromosome"/>
</dbReference>
<dbReference type="Pfam" id="PF03129">
    <property type="entry name" value="HGTP_anticodon"/>
    <property type="match status" value="1"/>
</dbReference>
<dbReference type="InterPro" id="IPR007214">
    <property type="entry name" value="YbaK/aa-tRNA-synth-assoc-dom"/>
</dbReference>
<comment type="function">
    <text evidence="10">Catalyzes the attachment of proline to tRNA(Pro) in a two-step reaction: proline is first activated by ATP to form Pro-AMP and then transferred to the acceptor end of tRNA(Pro). As ProRS can inadvertently accommodate and process non-cognate amino acids such as alanine and cysteine, to avoid such errors it has two additional distinct editing activities against alanine. One activity is designated as 'pretransfer' editing and involves the tRNA(Pro)-independent hydrolysis of activated Ala-AMP. The other activity is designated 'posttransfer' editing and involves deacylation of mischarged Ala-tRNA(Pro). The misacylated Cys-tRNA(Pro) is not edited by ProRS.</text>
</comment>
<dbReference type="InterPro" id="IPR002314">
    <property type="entry name" value="aa-tRNA-synt_IIb"/>
</dbReference>
<organism evidence="12 13">
    <name type="scientific">Labilithrix luteola</name>
    <dbReference type="NCBI Taxonomy" id="1391654"/>
    <lineage>
        <taxon>Bacteria</taxon>
        <taxon>Pseudomonadati</taxon>
        <taxon>Myxococcota</taxon>
        <taxon>Polyangia</taxon>
        <taxon>Polyangiales</taxon>
        <taxon>Labilitrichaceae</taxon>
        <taxon>Labilithrix</taxon>
    </lineage>
</organism>
<dbReference type="PATRIC" id="fig|1391654.3.peg.6448"/>
<dbReference type="GO" id="GO:0006433">
    <property type="term" value="P:prolyl-tRNA aminoacylation"/>
    <property type="evidence" value="ECO:0007669"/>
    <property type="project" value="UniProtKB-UniRule"/>
</dbReference>
<sequence length="573" mass="62903">MLYSRALIPTVKEAPADAANASHTLLVRGGYIRKVGAGMYDFLPLGLRVLKKVEAIVREEMDRSGAQEILMPALLPAEYYKETGRWDLYGDTLFRLKDRKGGEFHLGPTHEEIVTDIARREIKSWRDLPMNLYQIQNKFRDEPRPRGGLLRGREFLMKDAYSFDVSEEAAFDSYETMRKAYCRIFDRMGLVYRMVAADPGAIGGSTSAEFQVLADSGEDAIVACDTCDYAANVEIATVKVKDQTESSEALEEKKKVHTPKVGTIEDVSKFLSTPKERFLKSLVYTTGKDVVMAVVRGDHDVNEIRLARALGVDEVFLATDADVQKATGAAVGFAGPVGFKGKVVVDRAAALVKNAATGANETDHHFTGVNKGRDWDGEVADIRLATSGDPCPNCEGGHLKTYRGIEGGHIFILGTKYSAAMGAMYSDEKQEKKPIVMGCYGIGVSRLVATAIEQNNDADGIKWPMSLAPYHVHLVTIGKEENVHAAAKKIYDELREKGVDVLWDDRDERPGVKFKDADLLGMPLRVTIGAKGLANGNIEVKPRTEPDPKKAELVPVENAVKVLADRVHAALGK</sequence>
<dbReference type="EC" id="6.1.1.15" evidence="10"/>
<dbReference type="CDD" id="cd04334">
    <property type="entry name" value="ProRS-INS"/>
    <property type="match status" value="1"/>
</dbReference>
<dbReference type="InterPro" id="IPR004154">
    <property type="entry name" value="Anticodon-bd"/>
</dbReference>
<dbReference type="HAMAP" id="MF_01569">
    <property type="entry name" value="Pro_tRNA_synth_type1"/>
    <property type="match status" value="1"/>
</dbReference>
<evidence type="ECO:0000259" key="11">
    <source>
        <dbReference type="PROSITE" id="PS50862"/>
    </source>
</evidence>
<keyword evidence="5 10" id="KW-0547">Nucleotide-binding</keyword>
<dbReference type="SUPFAM" id="SSF52954">
    <property type="entry name" value="Class II aaRS ABD-related"/>
    <property type="match status" value="1"/>
</dbReference>
<comment type="domain">
    <text evidence="10">Consists of three domains: the N-terminal catalytic domain, the editing domain and the C-terminal anticodon-binding domain.</text>
</comment>
<accession>A0A0K1Q1S3</accession>
<keyword evidence="3 10" id="KW-0963">Cytoplasm</keyword>
<keyword evidence="7 10" id="KW-0648">Protein biosynthesis</keyword>
<evidence type="ECO:0000256" key="7">
    <source>
        <dbReference type="ARBA" id="ARBA00022917"/>
    </source>
</evidence>
<dbReference type="CDD" id="cd00861">
    <property type="entry name" value="ProRS_anticodon_short"/>
    <property type="match status" value="1"/>
</dbReference>
<comment type="catalytic activity">
    <reaction evidence="9 10">
        <text>tRNA(Pro) + L-proline + ATP = L-prolyl-tRNA(Pro) + AMP + diphosphate</text>
        <dbReference type="Rhea" id="RHEA:14305"/>
        <dbReference type="Rhea" id="RHEA-COMP:9700"/>
        <dbReference type="Rhea" id="RHEA-COMP:9702"/>
        <dbReference type="ChEBI" id="CHEBI:30616"/>
        <dbReference type="ChEBI" id="CHEBI:33019"/>
        <dbReference type="ChEBI" id="CHEBI:60039"/>
        <dbReference type="ChEBI" id="CHEBI:78442"/>
        <dbReference type="ChEBI" id="CHEBI:78532"/>
        <dbReference type="ChEBI" id="CHEBI:456215"/>
        <dbReference type="EC" id="6.1.1.15"/>
    </reaction>
</comment>
<dbReference type="NCBIfam" id="NF006625">
    <property type="entry name" value="PRK09194.1"/>
    <property type="match status" value="1"/>
</dbReference>
<dbReference type="NCBIfam" id="TIGR00409">
    <property type="entry name" value="proS_fam_II"/>
    <property type="match status" value="1"/>
</dbReference>
<evidence type="ECO:0000256" key="6">
    <source>
        <dbReference type="ARBA" id="ARBA00022840"/>
    </source>
</evidence>
<dbReference type="InterPro" id="IPR045864">
    <property type="entry name" value="aa-tRNA-synth_II/BPL/LPL"/>
</dbReference>
<dbReference type="AlphaFoldDB" id="A0A0K1Q1S3"/>
<keyword evidence="8 10" id="KW-0030">Aminoacyl-tRNA synthetase</keyword>
<dbReference type="Gene3D" id="3.40.50.800">
    <property type="entry name" value="Anticodon-binding domain"/>
    <property type="match status" value="1"/>
</dbReference>
<dbReference type="InterPro" id="IPR023717">
    <property type="entry name" value="Pro-tRNA-Synthase_IIa_type1"/>
</dbReference>
<dbReference type="Gene3D" id="3.30.930.10">
    <property type="entry name" value="Bira Bifunctional Protein, Domain 2"/>
    <property type="match status" value="2"/>
</dbReference>
<dbReference type="InterPro" id="IPR036621">
    <property type="entry name" value="Anticodon-bd_dom_sf"/>
</dbReference>
<reference evidence="12 13" key="1">
    <citation type="submission" date="2015-08" db="EMBL/GenBank/DDBJ databases">
        <authorList>
            <person name="Babu N.S."/>
            <person name="Beckwith C.J."/>
            <person name="Beseler K.G."/>
            <person name="Brison A."/>
            <person name="Carone J.V."/>
            <person name="Caskin T.P."/>
            <person name="Diamond M."/>
            <person name="Durham M.E."/>
            <person name="Foxe J.M."/>
            <person name="Go M."/>
            <person name="Henderson B.A."/>
            <person name="Jones I.B."/>
            <person name="McGettigan J.A."/>
            <person name="Micheletti S.J."/>
            <person name="Nasrallah M.E."/>
            <person name="Ortiz D."/>
            <person name="Piller C.R."/>
            <person name="Privatt S.R."/>
            <person name="Schneider S.L."/>
            <person name="Sharp S."/>
            <person name="Smith T.C."/>
            <person name="Stanton J.D."/>
            <person name="Ullery H.E."/>
            <person name="Wilson R.J."/>
            <person name="Serrano M.G."/>
            <person name="Buck G."/>
            <person name="Lee V."/>
            <person name="Wang Y."/>
            <person name="Carvalho R."/>
            <person name="Voegtly L."/>
            <person name="Shi R."/>
            <person name="Duckworth R."/>
            <person name="Johnson A."/>
            <person name="Loviza R."/>
            <person name="Walstead R."/>
            <person name="Shah Z."/>
            <person name="Kiflezghi M."/>
            <person name="Wade K."/>
            <person name="Ball S.L."/>
            <person name="Bradley K.W."/>
            <person name="Asai D.J."/>
            <person name="Bowman C.A."/>
            <person name="Russell D.A."/>
            <person name="Pope W.H."/>
            <person name="Jacobs-Sera D."/>
            <person name="Hendrix R.W."/>
            <person name="Hatfull G.F."/>
        </authorList>
    </citation>
    <scope>NUCLEOTIDE SEQUENCE [LARGE SCALE GENOMIC DNA]</scope>
    <source>
        <strain evidence="12 13">DSM 27648</strain>
    </source>
</reference>
<dbReference type="GO" id="GO:0005524">
    <property type="term" value="F:ATP binding"/>
    <property type="evidence" value="ECO:0007669"/>
    <property type="project" value="UniProtKB-UniRule"/>
</dbReference>
<evidence type="ECO:0000256" key="4">
    <source>
        <dbReference type="ARBA" id="ARBA00022598"/>
    </source>
</evidence>
<feature type="domain" description="Aminoacyl-transfer RNA synthetases class-II family profile" evidence="11">
    <location>
        <begin position="33"/>
        <end position="469"/>
    </location>
</feature>
<keyword evidence="4 10" id="KW-0436">Ligase</keyword>
<dbReference type="Pfam" id="PF00587">
    <property type="entry name" value="tRNA-synt_2b"/>
    <property type="match status" value="1"/>
</dbReference>